<evidence type="ECO:0000256" key="1">
    <source>
        <dbReference type="PROSITE-ProRule" id="PRU00325"/>
    </source>
</evidence>
<keyword evidence="1" id="KW-0479">Metal-binding</keyword>
<sequence length="243" mass="27137">MESKYNLDKIKFGIDSGTWEKAVVLYETGKVKNFQDTGFTYVADVLGTESYQVVVSKNKFTDGNCTCYLGQNDTLCKHMIAVAIYGLKSGQSLTEEEKTQHNIVKFSGKTGEITQDQLNLIKMEISGAMRFIKAYTGPSRIWFDYQDSLTEGCNRLSAVFSRLSANLDTANLVVNTLLKLDKKLQTGGVDDSDGTVGGFIEESVNLLLDFYKADPKCAKSFKKLEDIETCFGWEEPLMGKLER</sequence>
<gene>
    <name evidence="3" type="ORF">COV89_03310</name>
</gene>
<dbReference type="GO" id="GO:0008270">
    <property type="term" value="F:zinc ion binding"/>
    <property type="evidence" value="ECO:0007669"/>
    <property type="project" value="UniProtKB-KW"/>
</dbReference>
<comment type="caution">
    <text evidence="3">The sequence shown here is derived from an EMBL/GenBank/DDBJ whole genome shotgun (WGS) entry which is preliminary data.</text>
</comment>
<accession>A0A2H0KF81</accession>
<protein>
    <recommendedName>
        <fullName evidence="2">SWIM-type domain-containing protein</fullName>
    </recommendedName>
</protein>
<reference evidence="3 4" key="1">
    <citation type="submission" date="2017-09" db="EMBL/GenBank/DDBJ databases">
        <title>Depth-based differentiation of microbial function through sediment-hosted aquifers and enrichment of novel symbionts in the deep terrestrial subsurface.</title>
        <authorList>
            <person name="Probst A.J."/>
            <person name="Ladd B."/>
            <person name="Jarett J.K."/>
            <person name="Geller-Mcgrath D.E."/>
            <person name="Sieber C.M."/>
            <person name="Emerson J.B."/>
            <person name="Anantharaman K."/>
            <person name="Thomas B.C."/>
            <person name="Malmstrom R."/>
            <person name="Stieglmeier M."/>
            <person name="Klingl A."/>
            <person name="Woyke T."/>
            <person name="Ryan C.M."/>
            <person name="Banfield J.F."/>
        </authorList>
    </citation>
    <scope>NUCLEOTIDE SEQUENCE [LARGE SCALE GENOMIC DNA]</scope>
    <source>
        <strain evidence="3">CG11_big_fil_rev_8_21_14_0_20_40_12</strain>
    </source>
</reference>
<evidence type="ECO:0000313" key="3">
    <source>
        <dbReference type="EMBL" id="PIQ69910.1"/>
    </source>
</evidence>
<evidence type="ECO:0000313" key="4">
    <source>
        <dbReference type="Proteomes" id="UP000231371"/>
    </source>
</evidence>
<dbReference type="Pfam" id="PF04434">
    <property type="entry name" value="SWIM"/>
    <property type="match status" value="1"/>
</dbReference>
<keyword evidence="1" id="KW-0862">Zinc</keyword>
<feature type="domain" description="SWIM-type" evidence="2">
    <location>
        <begin position="51"/>
        <end position="87"/>
    </location>
</feature>
<keyword evidence="1" id="KW-0863">Zinc-finger</keyword>
<dbReference type="EMBL" id="PCVI01000052">
    <property type="protein sequence ID" value="PIQ69910.1"/>
    <property type="molecule type" value="Genomic_DNA"/>
</dbReference>
<dbReference type="InterPro" id="IPR007527">
    <property type="entry name" value="Znf_SWIM"/>
</dbReference>
<dbReference type="AlphaFoldDB" id="A0A2H0KF81"/>
<name>A0A2H0KF81_9BACT</name>
<proteinExistence type="predicted"/>
<organism evidence="3 4">
    <name type="scientific">Candidatus Shapirobacteria bacterium CG11_big_fil_rev_8_21_14_0_20_40_12</name>
    <dbReference type="NCBI Taxonomy" id="1974889"/>
    <lineage>
        <taxon>Bacteria</taxon>
        <taxon>Candidatus Shapironibacteriota</taxon>
    </lineage>
</organism>
<evidence type="ECO:0000259" key="2">
    <source>
        <dbReference type="PROSITE" id="PS50966"/>
    </source>
</evidence>
<dbReference type="Proteomes" id="UP000231371">
    <property type="component" value="Unassembled WGS sequence"/>
</dbReference>
<dbReference type="PROSITE" id="PS50966">
    <property type="entry name" value="ZF_SWIM"/>
    <property type="match status" value="1"/>
</dbReference>